<gene>
    <name evidence="2" type="ORF">SAMN04488005_1883</name>
</gene>
<dbReference type="Proteomes" id="UP000199478">
    <property type="component" value="Unassembled WGS sequence"/>
</dbReference>
<dbReference type="InterPro" id="IPR000639">
    <property type="entry name" value="Epox_hydrolase-like"/>
</dbReference>
<dbReference type="Pfam" id="PF00561">
    <property type="entry name" value="Abhydrolase_1"/>
    <property type="match status" value="1"/>
</dbReference>
<dbReference type="GO" id="GO:0046464">
    <property type="term" value="P:acylglycerol catabolic process"/>
    <property type="evidence" value="ECO:0007669"/>
    <property type="project" value="TreeGrafter"/>
</dbReference>
<evidence type="ECO:0000313" key="2">
    <source>
        <dbReference type="EMBL" id="SFR43263.1"/>
    </source>
</evidence>
<dbReference type="EMBL" id="FOYP01000001">
    <property type="protein sequence ID" value="SFR43263.1"/>
    <property type="molecule type" value="Genomic_DNA"/>
</dbReference>
<evidence type="ECO:0000259" key="1">
    <source>
        <dbReference type="Pfam" id="PF00561"/>
    </source>
</evidence>
<dbReference type="SUPFAM" id="SSF53474">
    <property type="entry name" value="alpha/beta-Hydrolases"/>
    <property type="match status" value="1"/>
</dbReference>
<dbReference type="InterPro" id="IPR029058">
    <property type="entry name" value="AB_hydrolase_fold"/>
</dbReference>
<evidence type="ECO:0000313" key="3">
    <source>
        <dbReference type="Proteomes" id="UP000199478"/>
    </source>
</evidence>
<feature type="domain" description="AB hydrolase-1" evidence="1">
    <location>
        <begin position="66"/>
        <end position="297"/>
    </location>
</feature>
<proteinExistence type="predicted"/>
<sequence>MKRFWTKALGTVLALVLGIVGASEIWPERAAKLLLAGLNLSAGLQSETVETSFGEVHYLEGGKGQTIVFLHGIYALKEHWIDTSRYISGDYRLILLDLPGFGQNQRLDPEQYDYQRQAHNVLETLDAIGVEQFHIAANSMGAQIAGQLAVSIPERVQSVAFIGSPVGVSSPTPSDMELAIEAGHKPLVVTSYDEYEARMSWLFPKEPFIPRPIARFWASNEVSNAESNAEIWNAVASSNVPKLEELATGIVQPTLVLWCDEDRIFHPSGAAVLAEALPNATLVNVSGCGHLPMLDKPAETARILSGFLN</sequence>
<protein>
    <submittedName>
        <fullName evidence="2">Pimeloyl-ACP methyl ester carboxylesterase</fullName>
    </submittedName>
</protein>
<dbReference type="GO" id="GO:0016020">
    <property type="term" value="C:membrane"/>
    <property type="evidence" value="ECO:0007669"/>
    <property type="project" value="TreeGrafter"/>
</dbReference>
<reference evidence="3" key="1">
    <citation type="submission" date="2016-10" db="EMBL/GenBank/DDBJ databases">
        <authorList>
            <person name="Varghese N."/>
            <person name="Submissions S."/>
        </authorList>
    </citation>
    <scope>NUCLEOTIDE SEQUENCE [LARGE SCALE GENOMIC DNA]</scope>
    <source>
        <strain evidence="3">DSM 26879</strain>
    </source>
</reference>
<dbReference type="InterPro" id="IPR050266">
    <property type="entry name" value="AB_hydrolase_sf"/>
</dbReference>
<dbReference type="PRINTS" id="PR00412">
    <property type="entry name" value="EPOXHYDRLASE"/>
</dbReference>
<dbReference type="GO" id="GO:0047372">
    <property type="term" value="F:monoacylglycerol lipase activity"/>
    <property type="evidence" value="ECO:0007669"/>
    <property type="project" value="TreeGrafter"/>
</dbReference>
<dbReference type="AlphaFoldDB" id="A0A1I6GM29"/>
<organism evidence="2 3">
    <name type="scientific">Yoonia tamlensis</name>
    <dbReference type="NCBI Taxonomy" id="390270"/>
    <lineage>
        <taxon>Bacteria</taxon>
        <taxon>Pseudomonadati</taxon>
        <taxon>Pseudomonadota</taxon>
        <taxon>Alphaproteobacteria</taxon>
        <taxon>Rhodobacterales</taxon>
        <taxon>Paracoccaceae</taxon>
        <taxon>Yoonia</taxon>
    </lineage>
</organism>
<name>A0A1I6GM29_9RHOB</name>
<dbReference type="STRING" id="390270.SAMN04488005_1883"/>
<dbReference type="PANTHER" id="PTHR43798">
    <property type="entry name" value="MONOACYLGLYCEROL LIPASE"/>
    <property type="match status" value="1"/>
</dbReference>
<dbReference type="InterPro" id="IPR000073">
    <property type="entry name" value="AB_hydrolase_1"/>
</dbReference>
<dbReference type="RefSeq" id="WP_165615018.1">
    <property type="nucleotide sequence ID" value="NZ_FOYP01000001.1"/>
</dbReference>
<keyword evidence="3" id="KW-1185">Reference proteome</keyword>
<dbReference type="PANTHER" id="PTHR43798:SF5">
    <property type="entry name" value="MONOACYLGLYCEROL LIPASE ABHD6"/>
    <property type="match status" value="1"/>
</dbReference>
<dbReference type="Gene3D" id="3.40.50.1820">
    <property type="entry name" value="alpha/beta hydrolase"/>
    <property type="match status" value="1"/>
</dbReference>
<accession>A0A1I6GM29</accession>
<dbReference type="PRINTS" id="PR00111">
    <property type="entry name" value="ABHYDROLASE"/>
</dbReference>